<dbReference type="InterPro" id="IPR036388">
    <property type="entry name" value="WH-like_DNA-bd_sf"/>
</dbReference>
<dbReference type="Gene3D" id="1.10.10.10">
    <property type="entry name" value="Winged helix-like DNA-binding domain superfamily/Winged helix DNA-binding domain"/>
    <property type="match status" value="1"/>
</dbReference>
<evidence type="ECO:0000313" key="3">
    <source>
        <dbReference type="EMBL" id="KFM95243.1"/>
    </source>
</evidence>
<proteinExistence type="predicted"/>
<reference evidence="3 4" key="1">
    <citation type="submission" date="2014-04" db="EMBL/GenBank/DDBJ databases">
        <authorList>
            <person name="Bishop-Lilly K.A."/>
            <person name="Broomall S.M."/>
            <person name="Chain P.S."/>
            <person name="Chertkov O."/>
            <person name="Coyne S.R."/>
            <person name="Daligault H.E."/>
            <person name="Davenport K.W."/>
            <person name="Erkkila T."/>
            <person name="Frey K.G."/>
            <person name="Gibbons H.S."/>
            <person name="Gu W."/>
            <person name="Jaissle J."/>
            <person name="Johnson S.L."/>
            <person name="Koroleva G.I."/>
            <person name="Ladner J.T."/>
            <person name="Lo C.-C."/>
            <person name="Minogue T.D."/>
            <person name="Munk C."/>
            <person name="Palacios G.F."/>
            <person name="Redden C.L."/>
            <person name="Rosenzweig C.N."/>
            <person name="Scholz M.B."/>
            <person name="Teshima H."/>
            <person name="Xu Y."/>
        </authorList>
    </citation>
    <scope>NUCLEOTIDE SEQUENCE [LARGE SCALE GENOMIC DNA]</scope>
    <source>
        <strain evidence="3 4">BHP</strain>
    </source>
</reference>
<dbReference type="Pfam" id="PF01022">
    <property type="entry name" value="HTH_5"/>
    <property type="match status" value="1"/>
</dbReference>
<comment type="caution">
    <text evidence="3">The sequence shown here is derived from an EMBL/GenBank/DDBJ whole genome shotgun (WGS) entry which is preliminary data.</text>
</comment>
<dbReference type="GO" id="GO:0003677">
    <property type="term" value="F:DNA binding"/>
    <property type="evidence" value="ECO:0007669"/>
    <property type="project" value="UniProtKB-KW"/>
</dbReference>
<dbReference type="InterPro" id="IPR001845">
    <property type="entry name" value="HTH_ArsR_DNA-bd_dom"/>
</dbReference>
<dbReference type="SUPFAM" id="SSF46785">
    <property type="entry name" value="Winged helix' DNA-binding domain"/>
    <property type="match status" value="1"/>
</dbReference>
<dbReference type="AlphaFoldDB" id="A0A090Y8Z0"/>
<name>A0A090Y8Z0_9BACI</name>
<accession>A0A090Y8Z0</accession>
<dbReference type="SMART" id="SM00418">
    <property type="entry name" value="HTH_ARSR"/>
    <property type="match status" value="1"/>
</dbReference>
<gene>
    <name evidence="3" type="primary">pagR</name>
    <name evidence="3" type="ORF">DJ93_5663</name>
</gene>
<dbReference type="PRINTS" id="PR00778">
    <property type="entry name" value="HTHARSR"/>
</dbReference>
<dbReference type="GO" id="GO:0003700">
    <property type="term" value="F:DNA-binding transcription factor activity"/>
    <property type="evidence" value="ECO:0007669"/>
    <property type="project" value="InterPro"/>
</dbReference>
<organism evidence="3 4">
    <name type="scientific">Bacillus clarus</name>
    <dbReference type="NCBI Taxonomy" id="2338372"/>
    <lineage>
        <taxon>Bacteria</taxon>
        <taxon>Bacillati</taxon>
        <taxon>Bacillota</taxon>
        <taxon>Bacilli</taxon>
        <taxon>Bacillales</taxon>
        <taxon>Bacillaceae</taxon>
        <taxon>Bacillus</taxon>
        <taxon>Bacillus cereus group</taxon>
    </lineage>
</organism>
<dbReference type="CDD" id="cd00090">
    <property type="entry name" value="HTH_ARSR"/>
    <property type="match status" value="1"/>
</dbReference>
<dbReference type="PROSITE" id="PS50987">
    <property type="entry name" value="HTH_ARSR_2"/>
    <property type="match status" value="1"/>
</dbReference>
<feature type="domain" description="HTH arsR-type" evidence="2">
    <location>
        <begin position="7"/>
        <end position="81"/>
    </location>
</feature>
<keyword evidence="1" id="KW-0238">DNA-binding</keyword>
<dbReference type="InterPro" id="IPR011991">
    <property type="entry name" value="ArsR-like_HTH"/>
</dbReference>
<dbReference type="Proteomes" id="UP000029389">
    <property type="component" value="Unassembled WGS sequence"/>
</dbReference>
<protein>
    <submittedName>
        <fullName evidence="3">Transcriptional repressor pagR</fullName>
    </submittedName>
</protein>
<evidence type="ECO:0000313" key="4">
    <source>
        <dbReference type="Proteomes" id="UP000029389"/>
    </source>
</evidence>
<evidence type="ECO:0000259" key="2">
    <source>
        <dbReference type="PROSITE" id="PS50987"/>
    </source>
</evidence>
<sequence length="81" mass="9245">MNNIQTHQLKVSDENIEMLKILTHPSRVQIVLTLLPNKKLNVAEIVNILQILQPTVSQHLSTMKGKILGSDRRFRGVLLHK</sequence>
<evidence type="ECO:0000256" key="1">
    <source>
        <dbReference type="ARBA" id="ARBA00023125"/>
    </source>
</evidence>
<dbReference type="InterPro" id="IPR036390">
    <property type="entry name" value="WH_DNA-bd_sf"/>
</dbReference>
<dbReference type="EMBL" id="JMQC01000011">
    <property type="protein sequence ID" value="KFM95243.1"/>
    <property type="molecule type" value="Genomic_DNA"/>
</dbReference>